<keyword evidence="2" id="KW-1185">Reference proteome</keyword>
<sequence length="457" mass="50111">MDKPPTSYFNGNRSFSDTLLGRHGVLKVGKTVAVEDHANALSGLHGRALVVRMIDLDALKSIYILLNDSCPGKGKVQYIGGLSVLITFEDNKVATMVRDAAREVLGRFSSVDIWEGQIFGFERLAWIKIVGVPLHLLSSQVINAIGSSVGKVVFNPNRPDEDDDLSYDYMGVLVGDGKRIDEEITVAWRDKKFSVWVTEESGVWVPEFSKVTTSDTATEDCEVNVDTPMHEGNAVNEPVVDTPEKDTLSSTEDSVTGKPGMETIKDINEGINFPIIDNNCGGETPIILEDLSEKQDFIPGNVFDFDADCHTDGVLDGNGPNINKRKKKGGLGSVGQINPAYSSSLEKSKVRKKHRLEEDVFRLDQLLGLDKDKEPFSSAHGDPQDLDLNSQPCIEPLPEHFSVDLDRSNRSEFSSIFQATEVEATIAMGERLGADLSKSHDMIQDSIVTEGLQGVKK</sequence>
<name>A0ACB9DCZ2_9ASTR</name>
<comment type="caution">
    <text evidence="1">The sequence shown here is derived from an EMBL/GenBank/DDBJ whole genome shotgun (WGS) entry which is preliminary data.</text>
</comment>
<reference evidence="1 2" key="2">
    <citation type="journal article" date="2022" name="Mol. Ecol. Resour.">
        <title>The genomes of chicory, endive, great burdock and yacon provide insights into Asteraceae paleo-polyploidization history and plant inulin production.</title>
        <authorList>
            <person name="Fan W."/>
            <person name="Wang S."/>
            <person name="Wang H."/>
            <person name="Wang A."/>
            <person name="Jiang F."/>
            <person name="Liu H."/>
            <person name="Zhao H."/>
            <person name="Xu D."/>
            <person name="Zhang Y."/>
        </authorList>
    </citation>
    <scope>NUCLEOTIDE SEQUENCE [LARGE SCALE GENOMIC DNA]</scope>
    <source>
        <strain evidence="2">cv. Yunnan</strain>
        <tissue evidence="1">Leaves</tissue>
    </source>
</reference>
<evidence type="ECO:0000313" key="1">
    <source>
        <dbReference type="EMBL" id="KAI3744336.1"/>
    </source>
</evidence>
<proteinExistence type="predicted"/>
<dbReference type="EMBL" id="CM042036">
    <property type="protein sequence ID" value="KAI3744336.1"/>
    <property type="molecule type" value="Genomic_DNA"/>
</dbReference>
<accession>A0ACB9DCZ2</accession>
<evidence type="ECO:0000313" key="2">
    <source>
        <dbReference type="Proteomes" id="UP001056120"/>
    </source>
</evidence>
<protein>
    <submittedName>
        <fullName evidence="1">Uncharacterized protein</fullName>
    </submittedName>
</protein>
<organism evidence="1 2">
    <name type="scientific">Smallanthus sonchifolius</name>
    <dbReference type="NCBI Taxonomy" id="185202"/>
    <lineage>
        <taxon>Eukaryota</taxon>
        <taxon>Viridiplantae</taxon>
        <taxon>Streptophyta</taxon>
        <taxon>Embryophyta</taxon>
        <taxon>Tracheophyta</taxon>
        <taxon>Spermatophyta</taxon>
        <taxon>Magnoliopsida</taxon>
        <taxon>eudicotyledons</taxon>
        <taxon>Gunneridae</taxon>
        <taxon>Pentapetalae</taxon>
        <taxon>asterids</taxon>
        <taxon>campanulids</taxon>
        <taxon>Asterales</taxon>
        <taxon>Asteraceae</taxon>
        <taxon>Asteroideae</taxon>
        <taxon>Heliantheae alliance</taxon>
        <taxon>Millerieae</taxon>
        <taxon>Smallanthus</taxon>
    </lineage>
</organism>
<reference evidence="2" key="1">
    <citation type="journal article" date="2022" name="Mol. Ecol. Resour.">
        <title>The genomes of chicory, endive, great burdock and yacon provide insights into Asteraceae palaeo-polyploidization history and plant inulin production.</title>
        <authorList>
            <person name="Fan W."/>
            <person name="Wang S."/>
            <person name="Wang H."/>
            <person name="Wang A."/>
            <person name="Jiang F."/>
            <person name="Liu H."/>
            <person name="Zhao H."/>
            <person name="Xu D."/>
            <person name="Zhang Y."/>
        </authorList>
    </citation>
    <scope>NUCLEOTIDE SEQUENCE [LARGE SCALE GENOMIC DNA]</scope>
    <source>
        <strain evidence="2">cv. Yunnan</strain>
    </source>
</reference>
<gene>
    <name evidence="1" type="ORF">L1987_57415</name>
</gene>
<dbReference type="Proteomes" id="UP001056120">
    <property type="component" value="Linkage Group LG19"/>
</dbReference>